<dbReference type="PANTHER" id="PTHR46889">
    <property type="entry name" value="TRANSPOSASE INSF FOR INSERTION SEQUENCE IS3B-RELATED"/>
    <property type="match status" value="1"/>
</dbReference>
<reference evidence="3 4" key="1">
    <citation type="submission" date="2017-11" db="EMBL/GenBank/DDBJ databases">
        <title>Draft Genome Sequence of Sporolactobacillus inulinus NBRC 111894 Isolated from Koso, a Japanese Sugar-Vegetable Fermented Beverage.</title>
        <authorList>
            <person name="Chiou T.Y."/>
            <person name="Oshima K."/>
            <person name="Suda W."/>
            <person name="Hattori M."/>
            <person name="Takahashi T."/>
        </authorList>
    </citation>
    <scope>NUCLEOTIDE SEQUENCE [LARGE SCALE GENOMIC DNA]</scope>
    <source>
        <strain evidence="3 4">NBRC111894</strain>
    </source>
</reference>
<protein>
    <submittedName>
        <fullName evidence="3">Mobile element protein</fullName>
    </submittedName>
</protein>
<feature type="domain" description="Integrase catalytic" evidence="2">
    <location>
        <begin position="315"/>
        <end position="479"/>
    </location>
</feature>
<evidence type="ECO:0000259" key="2">
    <source>
        <dbReference type="PROSITE" id="PS50994"/>
    </source>
</evidence>
<sequence length="480" mass="55523">MYSNVDKLKAVQLFHQYDRAWAQVLRELGYPSRSALKLWVRQYESDAHAFDERSRGKYTDSQRKEAVDYYFEHGRSSVRAVRILGFPSRTLLDIWVREDSRYTEHKITVAPDRVKHPIKPRVVKSNTTAMQVAKLKQKAPCDAVSRVAPRNLTLLNHEELLKRAQELELQNDILLHVNDLLKKDLGIDQLKLTNLEKVQVIDALRLKYPLKTLLAALQLSKSSYFYQHTAMAREDKYAQVRPRLHAIFKQNYSSYGYRRMTGELRDEGIRLSEKVVRRLMVEEGLYVTVTRCRKYSSYAGEITPAVPNLLARDFTADRPNEKWLTDITEFSIQAGKVYLSPIIDCFDGQVTSWSIGTSPNAELVSTMLKAAAETLNDNEKPVVHSDRGAHYRWPAWIALMEKYELTRSMSKKASTPDNARAESLFGHLKTEFFYNQSWQGVSVQDFMNQLNTYLEWYNTKRRKNSLGGKSPQEYRHGAVA</sequence>
<dbReference type="Pfam" id="PF13276">
    <property type="entry name" value="HTH_21"/>
    <property type="match status" value="1"/>
</dbReference>
<dbReference type="Proteomes" id="UP000319716">
    <property type="component" value="Unassembled WGS sequence"/>
</dbReference>
<dbReference type="InterPro" id="IPR001584">
    <property type="entry name" value="Integrase_cat-core"/>
</dbReference>
<dbReference type="NCBIfam" id="NF033516">
    <property type="entry name" value="transpos_IS3"/>
    <property type="match status" value="1"/>
</dbReference>
<dbReference type="AlphaFoldDB" id="A0A4Y1Z9Q3"/>
<comment type="function">
    <text evidence="1">Involved in the transposition of the insertion sequence.</text>
</comment>
<proteinExistence type="predicted"/>
<dbReference type="InterPro" id="IPR036397">
    <property type="entry name" value="RNaseH_sf"/>
</dbReference>
<dbReference type="PROSITE" id="PS50994">
    <property type="entry name" value="INTEGRASE"/>
    <property type="match status" value="1"/>
</dbReference>
<dbReference type="Pfam" id="PF13333">
    <property type="entry name" value="rve_2"/>
    <property type="match status" value="1"/>
</dbReference>
<dbReference type="InterPro" id="IPR048020">
    <property type="entry name" value="Transpos_IS3"/>
</dbReference>
<dbReference type="InterPro" id="IPR012337">
    <property type="entry name" value="RNaseH-like_sf"/>
</dbReference>
<organism evidence="3 4">
    <name type="scientific">Sporolactobacillus inulinus</name>
    <dbReference type="NCBI Taxonomy" id="2078"/>
    <lineage>
        <taxon>Bacteria</taxon>
        <taxon>Bacillati</taxon>
        <taxon>Bacillota</taxon>
        <taxon>Bacilli</taxon>
        <taxon>Bacillales</taxon>
        <taxon>Sporolactobacillaceae</taxon>
        <taxon>Sporolactobacillus</taxon>
    </lineage>
</organism>
<dbReference type="SUPFAM" id="SSF53098">
    <property type="entry name" value="Ribonuclease H-like"/>
    <property type="match status" value="1"/>
</dbReference>
<accession>A0A4Y1Z9Q3</accession>
<dbReference type="Pfam" id="PF00665">
    <property type="entry name" value="rve"/>
    <property type="match status" value="1"/>
</dbReference>
<evidence type="ECO:0000256" key="1">
    <source>
        <dbReference type="ARBA" id="ARBA00002286"/>
    </source>
</evidence>
<dbReference type="Gene3D" id="3.30.420.10">
    <property type="entry name" value="Ribonuclease H-like superfamily/Ribonuclease H"/>
    <property type="match status" value="1"/>
</dbReference>
<comment type="caution">
    <text evidence="3">The sequence shown here is derived from an EMBL/GenBank/DDBJ whole genome shotgun (WGS) entry which is preliminary data.</text>
</comment>
<name>A0A4Y1Z9Q3_9BACL</name>
<dbReference type="RefSeq" id="WP_262392293.1">
    <property type="nucleotide sequence ID" value="NZ_BEXB01000006.1"/>
</dbReference>
<dbReference type="GO" id="GO:0015074">
    <property type="term" value="P:DNA integration"/>
    <property type="evidence" value="ECO:0007669"/>
    <property type="project" value="InterPro"/>
</dbReference>
<dbReference type="EMBL" id="BEXB01000006">
    <property type="protein sequence ID" value="GAY75568.1"/>
    <property type="molecule type" value="Genomic_DNA"/>
</dbReference>
<evidence type="ECO:0000313" key="3">
    <source>
        <dbReference type="EMBL" id="GAY75568.1"/>
    </source>
</evidence>
<gene>
    <name evidence="3" type="ORF">NBRC111894_1122</name>
</gene>
<dbReference type="GO" id="GO:0003676">
    <property type="term" value="F:nucleic acid binding"/>
    <property type="evidence" value="ECO:0007669"/>
    <property type="project" value="InterPro"/>
</dbReference>
<dbReference type="InterPro" id="IPR050900">
    <property type="entry name" value="Transposase_IS3/IS150/IS904"/>
</dbReference>
<dbReference type="InterPro" id="IPR025948">
    <property type="entry name" value="HTH-like_dom"/>
</dbReference>
<evidence type="ECO:0000313" key="4">
    <source>
        <dbReference type="Proteomes" id="UP000319716"/>
    </source>
</evidence>
<dbReference type="PANTHER" id="PTHR46889:SF4">
    <property type="entry name" value="TRANSPOSASE INSO FOR INSERTION SEQUENCE ELEMENT IS911B-RELATED"/>
    <property type="match status" value="1"/>
</dbReference>